<organism evidence="1 2">
    <name type="scientific">Xylella fastidiosa subsp. sandyi Ann-1</name>
    <dbReference type="NCBI Taxonomy" id="155920"/>
    <lineage>
        <taxon>Bacteria</taxon>
        <taxon>Pseudomonadati</taxon>
        <taxon>Pseudomonadota</taxon>
        <taxon>Gammaproteobacteria</taxon>
        <taxon>Lysobacterales</taxon>
        <taxon>Lysobacteraceae</taxon>
        <taxon>Xylella</taxon>
    </lineage>
</organism>
<dbReference type="PANTHER" id="PTHR34853">
    <property type="match status" value="1"/>
</dbReference>
<accession>A0A060HCQ1</accession>
<sequence>MSLIIMGYSKNKLMLPVLRTLILTSVLSPTVVAAWPQRGTLIESKVLATYKRDTIAAFLPNDPPSEQPKCDVQVVKLTYATVGVRRENATATGVLLIPDGPDCPRPYPILTWGPSTSAQRHVGQDKTIVNANGNTPLVTRLASQGYVLVSPDYLGLGDSDYPFHPYLHLFTEVSSTIDAVRAARDVLWHSNTPLSNKVMLSGFSQGGQAALAVQREIEAHQSLSQEFSLVASAPISGPYALSQTILDSWSGRNKVGENTIIIPFASYLIIGMQRTYRNIYISPQQVFQEPWASKVEALFPGDTQISLSDFPKPDQIKTYFQPSFYNDFQNNPLNPFRRDLIRNDLLTWTPRTPTLLCGSSNDSVVPLKNATSAVASFSQRGSTQVSVLDVDSGKPKTNDGLAAHSASLESCAIAVRHQLLDKQR</sequence>
<dbReference type="Proteomes" id="UP000027215">
    <property type="component" value="Chromosome"/>
</dbReference>
<dbReference type="InterPro" id="IPR005152">
    <property type="entry name" value="Lipase_secreted"/>
</dbReference>
<dbReference type="RefSeq" id="WP_020852664.1">
    <property type="nucleotide sequence ID" value="NZ_CP006696.1"/>
</dbReference>
<dbReference type="GO" id="GO:0016042">
    <property type="term" value="P:lipid catabolic process"/>
    <property type="evidence" value="ECO:0007669"/>
    <property type="project" value="InterPro"/>
</dbReference>
<dbReference type="InterPro" id="IPR029058">
    <property type="entry name" value="AB_hydrolase_fold"/>
</dbReference>
<reference evidence="1 2" key="1">
    <citation type="submission" date="2013-08" db="EMBL/GenBank/DDBJ databases">
        <authorList>
            <person name="Stouthamer R."/>
            <person name="Nunney L."/>
        </authorList>
    </citation>
    <scope>NUCLEOTIDE SEQUENCE [LARGE SCALE GENOMIC DNA]</scope>
    <source>
        <strain evidence="2">ann-1</strain>
    </source>
</reference>
<gene>
    <name evidence="1" type="ORF">D934_12535</name>
</gene>
<dbReference type="KEGG" id="xfs:D934_12535"/>
<dbReference type="HOGENOM" id="CLU_039051_0_0_6"/>
<dbReference type="AlphaFoldDB" id="A0A060HCQ1"/>
<name>A0A060HCQ1_XYLFS</name>
<dbReference type="PIRSF" id="PIRSF029171">
    <property type="entry name" value="Esterase_LipA"/>
    <property type="match status" value="1"/>
</dbReference>
<dbReference type="Gene3D" id="1.10.260.160">
    <property type="match status" value="1"/>
</dbReference>
<protein>
    <submittedName>
        <fullName evidence="1">Lipase</fullName>
    </submittedName>
</protein>
<dbReference type="Gene3D" id="3.40.50.1820">
    <property type="entry name" value="alpha/beta hydrolase"/>
    <property type="match status" value="2"/>
</dbReference>
<evidence type="ECO:0000313" key="2">
    <source>
        <dbReference type="Proteomes" id="UP000027215"/>
    </source>
</evidence>
<dbReference type="Pfam" id="PF03583">
    <property type="entry name" value="LIP"/>
    <property type="match status" value="1"/>
</dbReference>
<dbReference type="PATRIC" id="fig|155920.8.peg.2944"/>
<proteinExistence type="predicted"/>
<dbReference type="SUPFAM" id="SSF53474">
    <property type="entry name" value="alpha/beta-Hydrolases"/>
    <property type="match status" value="1"/>
</dbReference>
<dbReference type="GO" id="GO:0004806">
    <property type="term" value="F:triacylglycerol lipase activity"/>
    <property type="evidence" value="ECO:0007669"/>
    <property type="project" value="InterPro"/>
</dbReference>
<dbReference type="PANTHER" id="PTHR34853:SF1">
    <property type="entry name" value="LIPASE 5"/>
    <property type="match status" value="1"/>
</dbReference>
<evidence type="ECO:0000313" key="1">
    <source>
        <dbReference type="EMBL" id="AIC10717.1"/>
    </source>
</evidence>
<dbReference type="EMBL" id="CP006696">
    <property type="protein sequence ID" value="AIC10717.1"/>
    <property type="molecule type" value="Genomic_DNA"/>
</dbReference>